<keyword evidence="6" id="KW-0408">Iron</keyword>
<evidence type="ECO:0000256" key="1">
    <source>
        <dbReference type="ARBA" id="ARBA00001970"/>
    </source>
</evidence>
<comment type="similarity">
    <text evidence="7">Belongs to the chloroperoxidase family.</text>
</comment>
<dbReference type="InterPro" id="IPR036851">
    <property type="entry name" value="Chloroperoxidase-like_sf"/>
</dbReference>
<dbReference type="Proteomes" id="UP001408356">
    <property type="component" value="Unassembled WGS sequence"/>
</dbReference>
<dbReference type="InterPro" id="IPR000028">
    <property type="entry name" value="Chloroperoxidase"/>
</dbReference>
<dbReference type="EMBL" id="JARVKF010000036">
    <property type="protein sequence ID" value="KAK9424484.1"/>
    <property type="molecule type" value="Genomic_DNA"/>
</dbReference>
<feature type="signal peptide" evidence="8">
    <location>
        <begin position="1"/>
        <end position="19"/>
    </location>
</feature>
<keyword evidence="2" id="KW-0575">Peroxidase</keyword>
<evidence type="ECO:0000256" key="3">
    <source>
        <dbReference type="ARBA" id="ARBA00022617"/>
    </source>
</evidence>
<evidence type="ECO:0000256" key="6">
    <source>
        <dbReference type="ARBA" id="ARBA00023004"/>
    </source>
</evidence>
<evidence type="ECO:0000313" key="10">
    <source>
        <dbReference type="EMBL" id="KAK9424484.1"/>
    </source>
</evidence>
<dbReference type="PANTHER" id="PTHR33577">
    <property type="entry name" value="STERIGMATOCYSTIN BIOSYNTHESIS PEROXIDASE STCC-RELATED"/>
    <property type="match status" value="1"/>
</dbReference>
<comment type="cofactor">
    <cofactor evidence="1">
        <name>heme b</name>
        <dbReference type="ChEBI" id="CHEBI:60344"/>
    </cofactor>
</comment>
<organism evidence="10 11">
    <name type="scientific">Seiridium unicorne</name>
    <dbReference type="NCBI Taxonomy" id="138068"/>
    <lineage>
        <taxon>Eukaryota</taxon>
        <taxon>Fungi</taxon>
        <taxon>Dikarya</taxon>
        <taxon>Ascomycota</taxon>
        <taxon>Pezizomycotina</taxon>
        <taxon>Sordariomycetes</taxon>
        <taxon>Xylariomycetidae</taxon>
        <taxon>Amphisphaeriales</taxon>
        <taxon>Sporocadaceae</taxon>
        <taxon>Seiridium</taxon>
    </lineage>
</organism>
<accession>A0ABR2VDB9</accession>
<name>A0ABR2VDB9_9PEZI</name>
<evidence type="ECO:0000256" key="7">
    <source>
        <dbReference type="ARBA" id="ARBA00025795"/>
    </source>
</evidence>
<comment type="caution">
    <text evidence="10">The sequence shown here is derived from an EMBL/GenBank/DDBJ whole genome shotgun (WGS) entry which is preliminary data.</text>
</comment>
<protein>
    <recommendedName>
        <fullName evidence="9">Heme haloperoxidase family profile domain-containing protein</fullName>
    </recommendedName>
</protein>
<evidence type="ECO:0000256" key="8">
    <source>
        <dbReference type="SAM" id="SignalP"/>
    </source>
</evidence>
<dbReference type="Pfam" id="PF01328">
    <property type="entry name" value="Peroxidase_2"/>
    <property type="match status" value="1"/>
</dbReference>
<keyword evidence="5" id="KW-0560">Oxidoreductase</keyword>
<dbReference type="Gene3D" id="1.10.489.10">
    <property type="entry name" value="Chloroperoxidase-like"/>
    <property type="match status" value="1"/>
</dbReference>
<dbReference type="PANTHER" id="PTHR33577:SF1">
    <property type="entry name" value="HEME HALOPEROXIDASE FAMILY PROFILE DOMAIN-CONTAINING PROTEIN"/>
    <property type="match status" value="1"/>
</dbReference>
<evidence type="ECO:0000256" key="4">
    <source>
        <dbReference type="ARBA" id="ARBA00022723"/>
    </source>
</evidence>
<evidence type="ECO:0000259" key="9">
    <source>
        <dbReference type="PROSITE" id="PS51405"/>
    </source>
</evidence>
<evidence type="ECO:0000313" key="11">
    <source>
        <dbReference type="Proteomes" id="UP001408356"/>
    </source>
</evidence>
<keyword evidence="11" id="KW-1185">Reference proteome</keyword>
<keyword evidence="8" id="KW-0732">Signal</keyword>
<dbReference type="PROSITE" id="PS51405">
    <property type="entry name" value="HEME_HALOPEROXIDASE"/>
    <property type="match status" value="1"/>
</dbReference>
<keyword evidence="4" id="KW-0479">Metal-binding</keyword>
<reference evidence="10 11" key="1">
    <citation type="journal article" date="2024" name="J. Plant Pathol.">
        <title>Sequence and assembly of the genome of Seiridium unicorne, isolate CBS 538.82, causal agent of cypress canker disease.</title>
        <authorList>
            <person name="Scali E."/>
            <person name="Rocca G.D."/>
            <person name="Danti R."/>
            <person name="Garbelotto M."/>
            <person name="Barberini S."/>
            <person name="Baroncelli R."/>
            <person name="Emiliani G."/>
        </authorList>
    </citation>
    <scope>NUCLEOTIDE SEQUENCE [LARGE SCALE GENOMIC DNA]</scope>
    <source>
        <strain evidence="10 11">BM-138-508</strain>
    </source>
</reference>
<sequence length="473" mass="50763">MKSINLALVATSFISASAAFPAMNAEQLQKYNQHVKNNADACPYAAAAEAQRGGGECPFTKAKRADAFDQTAQRIRTDGEYAFVPPDFDAGDQRGPCPGLNALANHGYLPHNGVADIVTIIAATNEVYGMSLDLGGFLAVYGTVFDGNPLSTNPGYSIGGPSKDSQNILNGLGLLGTPSGLSGSHNKYESDVSPTRGDLYLEGNNFHVVKERFIDYWNALPENLPSDQQYTALAPFHRQRWDESKNNNPYFFYSPFAGILVSPAGYSFPKAMMANHSDEYPDGYLSRENLVTFFGVQGTSPDNFVVNQGWERIPDNWYKRPLGDEYSIPKFLVDVVEHALYYPPLLSFGGNTGTPDSFFPVDISDLTGGVFNAATLLEGNNLECFVLQIIQAAAPDALGSMFSDVQAAMAPLTDKLSQLLAGMSCPQLQSVNTELFEKYPGYTQSYGSYAGLSSGSVAGVVSGATGVVGGLVP</sequence>
<evidence type="ECO:0000256" key="5">
    <source>
        <dbReference type="ARBA" id="ARBA00023002"/>
    </source>
</evidence>
<gene>
    <name evidence="10" type="ORF">SUNI508_13585</name>
</gene>
<feature type="domain" description="Heme haloperoxidase family profile" evidence="9">
    <location>
        <begin position="79"/>
        <end position="337"/>
    </location>
</feature>
<evidence type="ECO:0000256" key="2">
    <source>
        <dbReference type="ARBA" id="ARBA00022559"/>
    </source>
</evidence>
<dbReference type="SUPFAM" id="SSF47571">
    <property type="entry name" value="Cloroperoxidase"/>
    <property type="match status" value="1"/>
</dbReference>
<keyword evidence="3" id="KW-0349">Heme</keyword>
<feature type="chain" id="PRO_5045871188" description="Heme haloperoxidase family profile domain-containing protein" evidence="8">
    <location>
        <begin position="20"/>
        <end position="473"/>
    </location>
</feature>
<proteinExistence type="inferred from homology"/>